<dbReference type="AlphaFoldDB" id="A0A814Q9Y9"/>
<feature type="compositionally biased region" description="Low complexity" evidence="1">
    <location>
        <begin position="100"/>
        <end position="116"/>
    </location>
</feature>
<protein>
    <submittedName>
        <fullName evidence="2">Uncharacterized protein</fullName>
    </submittedName>
</protein>
<evidence type="ECO:0000313" key="2">
    <source>
        <dbReference type="EMBL" id="CAF1116763.1"/>
    </source>
</evidence>
<dbReference type="Proteomes" id="UP000663879">
    <property type="component" value="Unassembled WGS sequence"/>
</dbReference>
<organism evidence="2 3">
    <name type="scientific">Brachionus calyciflorus</name>
    <dbReference type="NCBI Taxonomy" id="104777"/>
    <lineage>
        <taxon>Eukaryota</taxon>
        <taxon>Metazoa</taxon>
        <taxon>Spiralia</taxon>
        <taxon>Gnathifera</taxon>
        <taxon>Rotifera</taxon>
        <taxon>Eurotatoria</taxon>
        <taxon>Monogononta</taxon>
        <taxon>Pseudotrocha</taxon>
        <taxon>Ploima</taxon>
        <taxon>Brachionidae</taxon>
        <taxon>Brachionus</taxon>
    </lineage>
</organism>
<comment type="caution">
    <text evidence="2">The sequence shown here is derived from an EMBL/GenBank/DDBJ whole genome shotgun (WGS) entry which is preliminary data.</text>
</comment>
<name>A0A814Q9Y9_9BILA</name>
<accession>A0A814Q9Y9</accession>
<evidence type="ECO:0000313" key="3">
    <source>
        <dbReference type="Proteomes" id="UP000663879"/>
    </source>
</evidence>
<dbReference type="EMBL" id="CAJNOC010008516">
    <property type="protein sequence ID" value="CAF1116763.1"/>
    <property type="molecule type" value="Genomic_DNA"/>
</dbReference>
<dbReference type="Gene3D" id="2.10.25.10">
    <property type="entry name" value="Laminin"/>
    <property type="match status" value="1"/>
</dbReference>
<proteinExistence type="predicted"/>
<dbReference type="OrthoDB" id="26203at2759"/>
<gene>
    <name evidence="2" type="ORF">OXX778_LOCUS21868</name>
</gene>
<feature type="region of interest" description="Disordered" evidence="1">
    <location>
        <begin position="63"/>
        <end position="116"/>
    </location>
</feature>
<reference evidence="2" key="1">
    <citation type="submission" date="2021-02" db="EMBL/GenBank/DDBJ databases">
        <authorList>
            <person name="Nowell W R."/>
        </authorList>
    </citation>
    <scope>NUCLEOTIDE SEQUENCE</scope>
    <source>
        <strain evidence="2">Ploen Becks lab</strain>
    </source>
</reference>
<feature type="non-terminal residue" evidence="2">
    <location>
        <position position="1"/>
    </location>
</feature>
<evidence type="ECO:0000256" key="1">
    <source>
        <dbReference type="SAM" id="MobiDB-lite"/>
    </source>
</evidence>
<sequence length="116" mass="12598">KLRTNSFYSFNNPTKSLQFRPINVKHDFSCSCPIGFTGTNISVMSDTEFNLCYSNPCGQNGDLESLSQTDSSAPSLNLTGSVNGLNRDVITTSDYSSGLSRNNSANNVNNDSNQIK</sequence>
<keyword evidence="3" id="KW-1185">Reference proteome</keyword>
<feature type="compositionally biased region" description="Polar residues" evidence="1">
    <location>
        <begin position="65"/>
        <end position="99"/>
    </location>
</feature>